<dbReference type="InterPro" id="IPR000531">
    <property type="entry name" value="Beta-barrel_TonB"/>
</dbReference>
<evidence type="ECO:0000256" key="5">
    <source>
        <dbReference type="ARBA" id="ARBA00023077"/>
    </source>
</evidence>
<keyword evidence="10" id="KW-0732">Signal</keyword>
<reference evidence="14" key="1">
    <citation type="submission" date="2016-10" db="EMBL/GenBank/DDBJ databases">
        <authorList>
            <person name="Varghese N."/>
            <person name="Submissions S."/>
        </authorList>
    </citation>
    <scope>NUCLEOTIDE SEQUENCE [LARGE SCALE GENOMIC DNA]</scope>
    <source>
        <strain evidence="14">DSM 23445</strain>
    </source>
</reference>
<dbReference type="Pfam" id="PF07715">
    <property type="entry name" value="Plug"/>
    <property type="match status" value="1"/>
</dbReference>
<gene>
    <name evidence="13" type="ORF">SAMN04489724_0308</name>
</gene>
<evidence type="ECO:0000256" key="4">
    <source>
        <dbReference type="ARBA" id="ARBA00022692"/>
    </source>
</evidence>
<accession>A0A1I7E975</accession>
<comment type="similarity">
    <text evidence="8 9">Belongs to the TonB-dependent receptor family.</text>
</comment>
<name>A0A1I7E975_9BACT</name>
<feature type="domain" description="TonB-dependent receptor-like beta-barrel" evidence="11">
    <location>
        <begin position="402"/>
        <end position="950"/>
    </location>
</feature>
<dbReference type="AlphaFoldDB" id="A0A1I7E975"/>
<evidence type="ECO:0000256" key="9">
    <source>
        <dbReference type="RuleBase" id="RU003357"/>
    </source>
</evidence>
<dbReference type="InterPro" id="IPR037066">
    <property type="entry name" value="Plug_dom_sf"/>
</dbReference>
<evidence type="ECO:0000256" key="7">
    <source>
        <dbReference type="ARBA" id="ARBA00023237"/>
    </source>
</evidence>
<evidence type="ECO:0000256" key="6">
    <source>
        <dbReference type="ARBA" id="ARBA00023136"/>
    </source>
</evidence>
<keyword evidence="3 8" id="KW-1134">Transmembrane beta strand</keyword>
<dbReference type="InterPro" id="IPR023996">
    <property type="entry name" value="TonB-dep_OMP_SusC/RagA"/>
</dbReference>
<dbReference type="EMBL" id="FPBF01000013">
    <property type="protein sequence ID" value="SFU20474.1"/>
    <property type="molecule type" value="Genomic_DNA"/>
</dbReference>
<dbReference type="Pfam" id="PF00593">
    <property type="entry name" value="TonB_dep_Rec_b-barrel"/>
    <property type="match status" value="1"/>
</dbReference>
<dbReference type="Gene3D" id="2.170.130.10">
    <property type="entry name" value="TonB-dependent receptor, plug domain"/>
    <property type="match status" value="1"/>
</dbReference>
<dbReference type="Gene3D" id="2.60.40.1120">
    <property type="entry name" value="Carboxypeptidase-like, regulatory domain"/>
    <property type="match status" value="1"/>
</dbReference>
<protein>
    <submittedName>
        <fullName evidence="13">Iron complex outermembrane recepter protein</fullName>
    </submittedName>
</protein>
<dbReference type="InterPro" id="IPR036942">
    <property type="entry name" value="Beta-barrel_TonB_sf"/>
</dbReference>
<keyword evidence="7 8" id="KW-0998">Cell outer membrane</keyword>
<evidence type="ECO:0000259" key="11">
    <source>
        <dbReference type="Pfam" id="PF00593"/>
    </source>
</evidence>
<dbReference type="NCBIfam" id="TIGR04056">
    <property type="entry name" value="OMP_RagA_SusC"/>
    <property type="match status" value="1"/>
</dbReference>
<keyword evidence="2 8" id="KW-0813">Transport</keyword>
<evidence type="ECO:0000259" key="12">
    <source>
        <dbReference type="Pfam" id="PF07715"/>
    </source>
</evidence>
<dbReference type="InterPro" id="IPR008969">
    <property type="entry name" value="CarboxyPept-like_regulatory"/>
</dbReference>
<feature type="domain" description="TonB-dependent receptor plug" evidence="12">
    <location>
        <begin position="127"/>
        <end position="235"/>
    </location>
</feature>
<evidence type="ECO:0000256" key="3">
    <source>
        <dbReference type="ARBA" id="ARBA00022452"/>
    </source>
</evidence>
<keyword evidence="4 8" id="KW-0812">Transmembrane</keyword>
<dbReference type="Proteomes" id="UP000199673">
    <property type="component" value="Unassembled WGS sequence"/>
</dbReference>
<keyword evidence="14" id="KW-1185">Reference proteome</keyword>
<dbReference type="RefSeq" id="WP_091698457.1">
    <property type="nucleotide sequence ID" value="NZ_FPBF01000013.1"/>
</dbReference>
<sequence>MNKNYILKTSIAVRCLAVFLMIVFSTNFSEALAQSKTISGTVSDNYGMTLPGVSVLIKGSTQGTVTDLEGKYVLTSDGDIGTLVFSYIGYTTQEVVLGNQNVLDITLEEDLLGLDEVVVVGYGVQQKKDITGATSSISKEDMNQGAITNPLQQISGRAAGVNITQIGSEPGSRPTVRIRGITSLIGGSDPLVVIDGVQGNLDLLNQVPPSEIESIDVLKDASATAIYGSRGAPGVIIVSTKRSKSGQATIEYTGSVSVDQIANELEVLDAEGWREQARIWNVPFSEDHGSDTDWYDILTQTGMTQNHTVALGGGSQNFNYRASVSAILQDGVVINSSNKNYIASISATQKAIDDRLTMTFTMNNSIRQNIGSPGGVGRAGFTSNLISNAYVSKPTDPVLFENGDYFFDPNVFQYINPYAVAETIINERESRSQFTTFRTDFEIIDGLKAGWFGSWRKVDVNSGYYAPAASTLAGAIDQQGIANVNTNLTDEKLMDISLAYDKDFGKHKINAIGVYEWQRQTYQGHFAQTKGFINDLTEYHALQLGSVSRYLPGDISSYKNDRTLVSFLGRVNYSFADKYILTASMRRDGSSVFGEEHKWGHFPSVSAAWRIGDEGFMQGQNLVSTLKLRAGYGITGNQQGLSPQQSLQLVGASGSTYFNGGLITNFQVTQNANQNLQWETRRQTNVGIDFGFAQDKINGTIDVYTATTDNLLFNYAVPQPPYPFGSIAANVGSLRNDGLELALNYHLLDNSDWSITLAGNVTFMRNEVERLSGTIGGVEVNTNYVGWGFNSYLIEGQPIGTFYILENDGKESGTNEELVVDRNGDGVIDQGNESPDRYIAGTALPTFTYAFTPTVKFKNFDLSMVWRGSGGNMIFNRIRRDFSLYESLGKSNMLVSAENLGLFTSQYASDLWLEKGDYVRFENLAIGYTFNTAKIRNISSMRLSVVGNNLALFTKYSGLDPELNLSGGNGSGLDAGIYPRTRSIAVGLHVSF</sequence>
<proteinExistence type="inferred from homology"/>
<organism evidence="13 14">
    <name type="scientific">Algoriphagus locisalis</name>
    <dbReference type="NCBI Taxonomy" id="305507"/>
    <lineage>
        <taxon>Bacteria</taxon>
        <taxon>Pseudomonadati</taxon>
        <taxon>Bacteroidota</taxon>
        <taxon>Cytophagia</taxon>
        <taxon>Cytophagales</taxon>
        <taxon>Cyclobacteriaceae</taxon>
        <taxon>Algoriphagus</taxon>
    </lineage>
</organism>
<dbReference type="Gene3D" id="2.40.170.20">
    <property type="entry name" value="TonB-dependent receptor, beta-barrel domain"/>
    <property type="match status" value="1"/>
</dbReference>
<evidence type="ECO:0000256" key="8">
    <source>
        <dbReference type="PROSITE-ProRule" id="PRU01360"/>
    </source>
</evidence>
<dbReference type="NCBIfam" id="TIGR04057">
    <property type="entry name" value="SusC_RagA_signa"/>
    <property type="match status" value="1"/>
</dbReference>
<dbReference type="STRING" id="305507.SAMN04489724_0308"/>
<keyword evidence="5 9" id="KW-0798">TonB box</keyword>
<dbReference type="InterPro" id="IPR039426">
    <property type="entry name" value="TonB-dep_rcpt-like"/>
</dbReference>
<dbReference type="GO" id="GO:0009279">
    <property type="term" value="C:cell outer membrane"/>
    <property type="evidence" value="ECO:0007669"/>
    <property type="project" value="UniProtKB-SubCell"/>
</dbReference>
<evidence type="ECO:0000256" key="1">
    <source>
        <dbReference type="ARBA" id="ARBA00004571"/>
    </source>
</evidence>
<dbReference type="PROSITE" id="PS52016">
    <property type="entry name" value="TONB_DEPENDENT_REC_3"/>
    <property type="match status" value="1"/>
</dbReference>
<dbReference type="InterPro" id="IPR012910">
    <property type="entry name" value="Plug_dom"/>
</dbReference>
<dbReference type="OrthoDB" id="9768177at2"/>
<dbReference type="SUPFAM" id="SSF56935">
    <property type="entry name" value="Porins"/>
    <property type="match status" value="1"/>
</dbReference>
<comment type="subcellular location">
    <subcellularLocation>
        <location evidence="1 8">Cell outer membrane</location>
        <topology evidence="1 8">Multi-pass membrane protein</topology>
    </subcellularLocation>
</comment>
<feature type="signal peptide" evidence="10">
    <location>
        <begin position="1"/>
        <end position="33"/>
    </location>
</feature>
<evidence type="ECO:0000313" key="13">
    <source>
        <dbReference type="EMBL" id="SFU20474.1"/>
    </source>
</evidence>
<evidence type="ECO:0000256" key="2">
    <source>
        <dbReference type="ARBA" id="ARBA00022448"/>
    </source>
</evidence>
<feature type="chain" id="PRO_5011630915" evidence="10">
    <location>
        <begin position="34"/>
        <end position="992"/>
    </location>
</feature>
<keyword evidence="6 8" id="KW-0472">Membrane</keyword>
<dbReference type="InterPro" id="IPR023997">
    <property type="entry name" value="TonB-dep_OMP_SusC/RagA_CS"/>
</dbReference>
<dbReference type="SUPFAM" id="SSF49464">
    <property type="entry name" value="Carboxypeptidase regulatory domain-like"/>
    <property type="match status" value="1"/>
</dbReference>
<evidence type="ECO:0000313" key="14">
    <source>
        <dbReference type="Proteomes" id="UP000199673"/>
    </source>
</evidence>
<dbReference type="Pfam" id="PF13715">
    <property type="entry name" value="CarbopepD_reg_2"/>
    <property type="match status" value="1"/>
</dbReference>
<evidence type="ECO:0000256" key="10">
    <source>
        <dbReference type="SAM" id="SignalP"/>
    </source>
</evidence>